<reference evidence="1 2" key="1">
    <citation type="submission" date="2017-06" db="EMBL/GenBank/DDBJ databases">
        <authorList>
            <person name="Kim H.J."/>
            <person name="Triplett B.A."/>
        </authorList>
    </citation>
    <scope>NUCLEOTIDE SEQUENCE [LARGE SCALE GENOMIC DNA]</scope>
    <source>
        <strain evidence="1 2">SCA</strain>
    </source>
</reference>
<keyword evidence="2" id="KW-1185">Reference proteome</keyword>
<dbReference type="AlphaFoldDB" id="A0A239AL14"/>
<evidence type="ECO:0000313" key="2">
    <source>
        <dbReference type="Proteomes" id="UP000198304"/>
    </source>
</evidence>
<dbReference type="Proteomes" id="UP000198304">
    <property type="component" value="Unassembled WGS sequence"/>
</dbReference>
<accession>A0A239AL14</accession>
<evidence type="ECO:0000313" key="1">
    <source>
        <dbReference type="EMBL" id="SNR95623.1"/>
    </source>
</evidence>
<proteinExistence type="predicted"/>
<dbReference type="EMBL" id="FZOJ01000002">
    <property type="protein sequence ID" value="SNR95623.1"/>
    <property type="molecule type" value="Genomic_DNA"/>
</dbReference>
<name>A0A239AL14_9FIRM</name>
<protein>
    <submittedName>
        <fullName evidence="1">Uncharacterized protein</fullName>
    </submittedName>
</protein>
<dbReference type="OrthoDB" id="3078522at2"/>
<sequence>MAAISHVRGHPITFINNKWAYNDTLKPINGEQRPCAKCNCYPTKEGYDACLGHVAGAIHACCGHGIEEKYIILEGDS</sequence>
<organism evidence="1 2">
    <name type="scientific">Anaerovirgula multivorans</name>
    <dbReference type="NCBI Taxonomy" id="312168"/>
    <lineage>
        <taxon>Bacteria</taxon>
        <taxon>Bacillati</taxon>
        <taxon>Bacillota</taxon>
        <taxon>Clostridia</taxon>
        <taxon>Peptostreptococcales</taxon>
        <taxon>Natronincolaceae</taxon>
        <taxon>Anaerovirgula</taxon>
    </lineage>
</organism>
<gene>
    <name evidence="1" type="ORF">SAMN05446037_100275</name>
</gene>
<dbReference type="RefSeq" id="WP_089281279.1">
    <property type="nucleotide sequence ID" value="NZ_FZOJ01000002.1"/>
</dbReference>